<reference evidence="2 3" key="1">
    <citation type="journal article" date="2015" name="Proc. Natl. Acad. Sci. U.S.A.">
        <title>The resurrection genome of Boea hygrometrica: A blueprint for survival of dehydration.</title>
        <authorList>
            <person name="Xiao L."/>
            <person name="Yang G."/>
            <person name="Zhang L."/>
            <person name="Yang X."/>
            <person name="Zhao S."/>
            <person name="Ji Z."/>
            <person name="Zhou Q."/>
            <person name="Hu M."/>
            <person name="Wang Y."/>
            <person name="Chen M."/>
            <person name="Xu Y."/>
            <person name="Jin H."/>
            <person name="Xiao X."/>
            <person name="Hu G."/>
            <person name="Bao F."/>
            <person name="Hu Y."/>
            <person name="Wan P."/>
            <person name="Li L."/>
            <person name="Deng X."/>
            <person name="Kuang T."/>
            <person name="Xiang C."/>
            <person name="Zhu J.K."/>
            <person name="Oliver M.J."/>
            <person name="He Y."/>
        </authorList>
    </citation>
    <scope>NUCLEOTIDE SEQUENCE [LARGE SCALE GENOMIC DNA]</scope>
    <source>
        <strain evidence="3">cv. XS01</strain>
    </source>
</reference>
<dbReference type="PANTHER" id="PTHR36355">
    <property type="entry name" value="EXPRESSED PROTEIN"/>
    <property type="match status" value="1"/>
</dbReference>
<dbReference type="EMBL" id="KV020215">
    <property type="protein sequence ID" value="KZV14724.1"/>
    <property type="molecule type" value="Genomic_DNA"/>
</dbReference>
<feature type="region of interest" description="Disordered" evidence="1">
    <location>
        <begin position="1"/>
        <end position="20"/>
    </location>
</feature>
<proteinExistence type="predicted"/>
<evidence type="ECO:0000313" key="2">
    <source>
        <dbReference type="EMBL" id="KZV14724.1"/>
    </source>
</evidence>
<protein>
    <submittedName>
        <fullName evidence="2">Uncharacterized protein</fullName>
    </submittedName>
</protein>
<accession>A0A2Z6ZZL9</accession>
<evidence type="ECO:0000313" key="3">
    <source>
        <dbReference type="Proteomes" id="UP000250235"/>
    </source>
</evidence>
<gene>
    <name evidence="2" type="ORF">F511_41306</name>
</gene>
<keyword evidence="3" id="KW-1185">Reference proteome</keyword>
<dbReference type="AlphaFoldDB" id="A0A2Z6ZZL9"/>
<dbReference type="OrthoDB" id="1731546at2759"/>
<organism evidence="2 3">
    <name type="scientific">Dorcoceras hygrometricum</name>
    <dbReference type="NCBI Taxonomy" id="472368"/>
    <lineage>
        <taxon>Eukaryota</taxon>
        <taxon>Viridiplantae</taxon>
        <taxon>Streptophyta</taxon>
        <taxon>Embryophyta</taxon>
        <taxon>Tracheophyta</taxon>
        <taxon>Spermatophyta</taxon>
        <taxon>Magnoliopsida</taxon>
        <taxon>eudicotyledons</taxon>
        <taxon>Gunneridae</taxon>
        <taxon>Pentapetalae</taxon>
        <taxon>asterids</taxon>
        <taxon>lamiids</taxon>
        <taxon>Lamiales</taxon>
        <taxon>Gesneriaceae</taxon>
        <taxon>Didymocarpoideae</taxon>
        <taxon>Trichosporeae</taxon>
        <taxon>Loxocarpinae</taxon>
        <taxon>Dorcoceras</taxon>
    </lineage>
</organism>
<dbReference type="Proteomes" id="UP000250235">
    <property type="component" value="Unassembled WGS sequence"/>
</dbReference>
<dbReference type="PANTHER" id="PTHR36355:SF1">
    <property type="entry name" value="EXPRESSED PROTEIN"/>
    <property type="match status" value="1"/>
</dbReference>
<name>A0A2Z6ZZL9_9LAMI</name>
<sequence length="129" mass="14566">MENENPKVGRVQHVPKSSSDRLLTKFAEVGSESKPKVPGKKMQLRLKTSTASAAPLAERNSLLPVSRKPVNLVRRFGGVGKCKRRLRELKTKSIVAALEKTWRSGVEGASRVLMEKHYNRHKRLISDFY</sequence>
<evidence type="ECO:0000256" key="1">
    <source>
        <dbReference type="SAM" id="MobiDB-lite"/>
    </source>
</evidence>